<dbReference type="PANTHER" id="PTHR47326">
    <property type="entry name" value="TRANSPOSABLE ELEMENT TC3 TRANSPOSASE-LIKE PROTEIN"/>
    <property type="match status" value="1"/>
</dbReference>
<reference evidence="1 2" key="1">
    <citation type="journal article" date="2022" name="Allergy">
        <title>Genome assembly and annotation of Periplaneta americana reveal a comprehensive cockroach allergen profile.</title>
        <authorList>
            <person name="Wang L."/>
            <person name="Xiong Q."/>
            <person name="Saelim N."/>
            <person name="Wang L."/>
            <person name="Nong W."/>
            <person name="Wan A.T."/>
            <person name="Shi M."/>
            <person name="Liu X."/>
            <person name="Cao Q."/>
            <person name="Hui J.H.L."/>
            <person name="Sookrung N."/>
            <person name="Leung T.F."/>
            <person name="Tungtrongchitr A."/>
            <person name="Tsui S.K.W."/>
        </authorList>
    </citation>
    <scope>NUCLEOTIDE SEQUENCE [LARGE SCALE GENOMIC DNA]</scope>
    <source>
        <strain evidence="1">PWHHKU_190912</strain>
    </source>
</reference>
<dbReference type="EMBL" id="JAJSOF020000011">
    <property type="protein sequence ID" value="KAJ4444408.1"/>
    <property type="molecule type" value="Genomic_DNA"/>
</dbReference>
<dbReference type="PANTHER" id="PTHR47326:SF1">
    <property type="entry name" value="HTH PSQ-TYPE DOMAIN-CONTAINING PROTEIN"/>
    <property type="match status" value="1"/>
</dbReference>
<name>A0ABQ8TEN2_PERAM</name>
<sequence length="150" mass="17248">MTDLCEGGNEPPGSLASKCSKWIFSQLEEEGNEFLFQKGGAPPHWHLDVRNVLNQQLAGIWIWRVGNQDNIFSSWPPRSPDLAVCDFFLWGHIKNLVYIPPLPQNLQELQLRITVGIESISIDMLEHVWHEWKYRLDVCSVTRGAHIKCI</sequence>
<dbReference type="InterPro" id="IPR036397">
    <property type="entry name" value="RNaseH_sf"/>
</dbReference>
<dbReference type="Gene3D" id="3.30.420.10">
    <property type="entry name" value="Ribonuclease H-like superfamily/Ribonuclease H"/>
    <property type="match status" value="1"/>
</dbReference>
<accession>A0ABQ8TEN2</accession>
<gene>
    <name evidence="1" type="ORF">ANN_06200</name>
</gene>
<comment type="caution">
    <text evidence="1">The sequence shown here is derived from an EMBL/GenBank/DDBJ whole genome shotgun (WGS) entry which is preliminary data.</text>
</comment>
<dbReference type="Proteomes" id="UP001148838">
    <property type="component" value="Unassembled WGS sequence"/>
</dbReference>
<proteinExistence type="predicted"/>
<organism evidence="1 2">
    <name type="scientific">Periplaneta americana</name>
    <name type="common">American cockroach</name>
    <name type="synonym">Blatta americana</name>
    <dbReference type="NCBI Taxonomy" id="6978"/>
    <lineage>
        <taxon>Eukaryota</taxon>
        <taxon>Metazoa</taxon>
        <taxon>Ecdysozoa</taxon>
        <taxon>Arthropoda</taxon>
        <taxon>Hexapoda</taxon>
        <taxon>Insecta</taxon>
        <taxon>Pterygota</taxon>
        <taxon>Neoptera</taxon>
        <taxon>Polyneoptera</taxon>
        <taxon>Dictyoptera</taxon>
        <taxon>Blattodea</taxon>
        <taxon>Blattoidea</taxon>
        <taxon>Blattidae</taxon>
        <taxon>Blattinae</taxon>
        <taxon>Periplaneta</taxon>
    </lineage>
</organism>
<evidence type="ECO:0000313" key="1">
    <source>
        <dbReference type="EMBL" id="KAJ4444408.1"/>
    </source>
</evidence>
<keyword evidence="2" id="KW-1185">Reference proteome</keyword>
<protein>
    <submittedName>
        <fullName evidence="1">Uncharacterized protein</fullName>
    </submittedName>
</protein>
<evidence type="ECO:0000313" key="2">
    <source>
        <dbReference type="Proteomes" id="UP001148838"/>
    </source>
</evidence>